<dbReference type="EMBL" id="PNXY01000016">
    <property type="protein sequence ID" value="PMS28792.1"/>
    <property type="molecule type" value="Genomic_DNA"/>
</dbReference>
<dbReference type="EMBL" id="CADIJZ010000004">
    <property type="protein sequence ID" value="CAB3656501.1"/>
    <property type="molecule type" value="Genomic_DNA"/>
</dbReference>
<dbReference type="InterPro" id="IPR004113">
    <property type="entry name" value="FAD-bd_oxidored_4_C"/>
</dbReference>
<dbReference type="PANTHER" id="PTHR11748">
    <property type="entry name" value="D-LACTATE DEHYDROGENASE"/>
    <property type="match status" value="1"/>
</dbReference>
<evidence type="ECO:0000313" key="15">
    <source>
        <dbReference type="EMBL" id="PMS28792.1"/>
    </source>
</evidence>
<dbReference type="GO" id="GO:0051539">
    <property type="term" value="F:4 iron, 4 sulfur cluster binding"/>
    <property type="evidence" value="ECO:0007669"/>
    <property type="project" value="UniProtKB-KW"/>
</dbReference>
<evidence type="ECO:0000256" key="4">
    <source>
        <dbReference type="ARBA" id="ARBA00022723"/>
    </source>
</evidence>
<dbReference type="InterPro" id="IPR017900">
    <property type="entry name" value="4Fe4S_Fe_S_CS"/>
</dbReference>
<evidence type="ECO:0000256" key="1">
    <source>
        <dbReference type="ARBA" id="ARBA00001974"/>
    </source>
</evidence>
<evidence type="ECO:0000259" key="13">
    <source>
        <dbReference type="PROSITE" id="PS51387"/>
    </source>
</evidence>
<dbReference type="GO" id="GO:0046872">
    <property type="term" value="F:metal ion binding"/>
    <property type="evidence" value="ECO:0007669"/>
    <property type="project" value="UniProtKB-KW"/>
</dbReference>
<dbReference type="Proteomes" id="UP000235659">
    <property type="component" value="Unassembled WGS sequence"/>
</dbReference>
<dbReference type="PROSITE" id="PS51387">
    <property type="entry name" value="FAD_PCMH"/>
    <property type="match status" value="1"/>
</dbReference>
<dbReference type="PROSITE" id="PS00198">
    <property type="entry name" value="4FE4S_FER_1"/>
    <property type="match status" value="1"/>
</dbReference>
<evidence type="ECO:0000256" key="6">
    <source>
        <dbReference type="ARBA" id="ARBA00023002"/>
    </source>
</evidence>
<proteinExistence type="inferred from homology"/>
<keyword evidence="7" id="KW-0408">Iron</keyword>
<protein>
    <recommendedName>
        <fullName evidence="12">D-2-hydroxyglutarate dehydrogenase</fullName>
        <ecNumber evidence="9">1.1.99.39</ecNumber>
    </recommendedName>
</protein>
<comment type="similarity">
    <text evidence="11">In the N-terminal section; belongs to the FAD-binding oxidoreductase/transferase type 4 family.</text>
</comment>
<dbReference type="SUPFAM" id="SSF56176">
    <property type="entry name" value="FAD-binding/transporter-associated domain-like"/>
    <property type="match status" value="1"/>
</dbReference>
<reference evidence="14 17" key="2">
    <citation type="submission" date="2020-04" db="EMBL/GenBank/DDBJ databases">
        <authorList>
            <person name="De Canck E."/>
        </authorList>
    </citation>
    <scope>NUCLEOTIDE SEQUENCE [LARGE SCALE GENOMIC DNA]</scope>
    <source>
        <strain evidence="14 17">LMG 27174</strain>
    </source>
</reference>
<keyword evidence="6" id="KW-0560">Oxidoreductase</keyword>
<dbReference type="GO" id="GO:0051990">
    <property type="term" value="F:(R)-2-hydroxyglutarate dehydrogenase activity"/>
    <property type="evidence" value="ECO:0007669"/>
    <property type="project" value="UniProtKB-EC"/>
</dbReference>
<dbReference type="Gene3D" id="3.30.70.2740">
    <property type="match status" value="1"/>
</dbReference>
<keyword evidence="5" id="KW-0274">FAD</keyword>
<dbReference type="SUPFAM" id="SSF55103">
    <property type="entry name" value="FAD-linked oxidases, C-terminal domain"/>
    <property type="match status" value="1"/>
</dbReference>
<dbReference type="SUPFAM" id="SSF46548">
    <property type="entry name" value="alpha-helical ferredoxin"/>
    <property type="match status" value="1"/>
</dbReference>
<dbReference type="FunFam" id="3.30.70.2740:FF:000003">
    <property type="entry name" value="Oxidoreductase, FAD-binding, putative"/>
    <property type="match status" value="1"/>
</dbReference>
<keyword evidence="16" id="KW-1185">Reference proteome</keyword>
<evidence type="ECO:0000256" key="3">
    <source>
        <dbReference type="ARBA" id="ARBA00022630"/>
    </source>
</evidence>
<dbReference type="PANTHER" id="PTHR11748:SF119">
    <property type="entry name" value="D-2-HYDROXYGLUTARATE DEHYDROGENASE"/>
    <property type="match status" value="1"/>
</dbReference>
<dbReference type="InterPro" id="IPR006094">
    <property type="entry name" value="Oxid_FAD_bind_N"/>
</dbReference>
<keyword evidence="3" id="KW-0285">Flavoprotein</keyword>
<gene>
    <name evidence="15" type="ORF">C0Z16_22060</name>
    <name evidence="14" type="ORF">LMG27174_01436</name>
</gene>
<evidence type="ECO:0000256" key="7">
    <source>
        <dbReference type="ARBA" id="ARBA00023004"/>
    </source>
</evidence>
<feature type="domain" description="FAD-binding PCMH-type" evidence="13">
    <location>
        <begin position="48"/>
        <end position="280"/>
    </location>
</feature>
<dbReference type="InterPro" id="IPR036318">
    <property type="entry name" value="FAD-bd_PCMH-like_sf"/>
</dbReference>
<evidence type="ECO:0000313" key="14">
    <source>
        <dbReference type="EMBL" id="CAB3656501.1"/>
    </source>
</evidence>
<dbReference type="InterPro" id="IPR016169">
    <property type="entry name" value="FAD-bd_PCMH_sub2"/>
</dbReference>
<comment type="catalytic activity">
    <reaction evidence="10">
        <text>(R)-2-hydroxyglutarate + A = 2-oxoglutarate + AH2</text>
        <dbReference type="Rhea" id="RHEA:38295"/>
        <dbReference type="ChEBI" id="CHEBI:13193"/>
        <dbReference type="ChEBI" id="CHEBI:15801"/>
        <dbReference type="ChEBI" id="CHEBI:16810"/>
        <dbReference type="ChEBI" id="CHEBI:17499"/>
        <dbReference type="EC" id="1.1.99.39"/>
    </reaction>
    <physiologicalReaction direction="left-to-right" evidence="10">
        <dbReference type="Rhea" id="RHEA:38296"/>
    </physiologicalReaction>
</comment>
<keyword evidence="8" id="KW-0411">Iron-sulfur</keyword>
<dbReference type="GO" id="GO:0004458">
    <property type="term" value="F:D-lactate dehydrogenase (cytochrome) activity"/>
    <property type="evidence" value="ECO:0007669"/>
    <property type="project" value="TreeGrafter"/>
</dbReference>
<evidence type="ECO:0000256" key="5">
    <source>
        <dbReference type="ARBA" id="ARBA00022827"/>
    </source>
</evidence>
<dbReference type="GO" id="GO:0008720">
    <property type="term" value="F:D-lactate dehydrogenase (NAD+) activity"/>
    <property type="evidence" value="ECO:0007669"/>
    <property type="project" value="TreeGrafter"/>
</dbReference>
<keyword evidence="2" id="KW-0004">4Fe-4S</keyword>
<evidence type="ECO:0000256" key="9">
    <source>
        <dbReference type="ARBA" id="ARBA00039003"/>
    </source>
</evidence>
<evidence type="ECO:0000256" key="12">
    <source>
        <dbReference type="ARBA" id="ARBA00067680"/>
    </source>
</evidence>
<dbReference type="AlphaFoldDB" id="A0A2N7WHD8"/>
<name>A0A2N7WHD8_9BURK</name>
<dbReference type="EC" id="1.1.99.39" evidence="9"/>
<dbReference type="InterPro" id="IPR016166">
    <property type="entry name" value="FAD-bd_PCMH"/>
</dbReference>
<evidence type="ECO:0000313" key="16">
    <source>
        <dbReference type="Proteomes" id="UP000235659"/>
    </source>
</evidence>
<evidence type="ECO:0000256" key="2">
    <source>
        <dbReference type="ARBA" id="ARBA00022485"/>
    </source>
</evidence>
<dbReference type="Pfam" id="PF01565">
    <property type="entry name" value="FAD_binding_4"/>
    <property type="match status" value="1"/>
</dbReference>
<evidence type="ECO:0000313" key="17">
    <source>
        <dbReference type="Proteomes" id="UP000494205"/>
    </source>
</evidence>
<comment type="cofactor">
    <cofactor evidence="1">
        <name>FAD</name>
        <dbReference type="ChEBI" id="CHEBI:57692"/>
    </cofactor>
</comment>
<dbReference type="OrthoDB" id="9811557at2"/>
<dbReference type="InterPro" id="IPR016164">
    <property type="entry name" value="FAD-linked_Oxase-like_C"/>
</dbReference>
<evidence type="ECO:0000256" key="10">
    <source>
        <dbReference type="ARBA" id="ARBA00051291"/>
    </source>
</evidence>
<dbReference type="Gene3D" id="3.30.465.10">
    <property type="match status" value="1"/>
</dbReference>
<dbReference type="Pfam" id="PF02913">
    <property type="entry name" value="FAD-oxidase_C"/>
    <property type="match status" value="1"/>
</dbReference>
<accession>A0A2N7WHD8</accession>
<evidence type="ECO:0000256" key="8">
    <source>
        <dbReference type="ARBA" id="ARBA00023014"/>
    </source>
</evidence>
<keyword evidence="4" id="KW-0479">Metal-binding</keyword>
<organism evidence="14 17">
    <name type="scientific">Paraburkholderia rhynchosiae</name>
    <dbReference type="NCBI Taxonomy" id="487049"/>
    <lineage>
        <taxon>Bacteria</taxon>
        <taxon>Pseudomonadati</taxon>
        <taxon>Pseudomonadota</taxon>
        <taxon>Betaproteobacteria</taxon>
        <taxon>Burkholderiales</taxon>
        <taxon>Burkholderiaceae</taxon>
        <taxon>Paraburkholderia</taxon>
    </lineage>
</organism>
<dbReference type="Proteomes" id="UP000494205">
    <property type="component" value="Unassembled WGS sequence"/>
</dbReference>
<dbReference type="RefSeq" id="WP_102634208.1">
    <property type="nucleotide sequence ID" value="NZ_CADIJZ010000004.1"/>
</dbReference>
<sequence>MIPRLDRLPQIDNLYLEFATELRMHGFEGDIRGGHADRTALATDNSIYQILPALAVFPRTQQDLIRIARLASNPRFHSLRLFPRGGGTGTNGQSLGDGVVVDLSRHMNRIVEINVEERWARVQAGVVKDQLEAVLKPHGLFFAPELSTSNRATIGGMINTDASGQGSCRYGKTRDHVLELVTVLSDGTPWTSAPIDDEELAEIKARPDLIGRLHRTVDEIQKRDAELIQHHFPKLNRSLTGYDLAHIRDSRGQFDLNSILCGSEGSLGFVAEAKLNLLPIPLFTALIVVSYASFDAALRDAPRLLRLNATSIETVDAVVLHLAREDNTWPAIQRFFPDAASPLEGVNLIEFAADDSDALNASLSAALALFSSAGSASGVLGHSIANGHAEVEMVWGMRKRAVGLLGRLKGARRPIPFVEDTAVPPENLADYIAEFRALLDGRGLVYGMFGHADAGVLHVRPAIDMKDAEQEELIRSITDEVVALTRKYGGVLWGEHGKGLRSEYAPAFFGPLYSRLQDIKTVFDPHNQFNPGKIAAPAGQALLRLDEVSTRGQRDRVIPIELRRSFPDSLHCNGNGACFNFDPDDAMCPSWKALRDRRFSPKGRASLLREWLYLLSQQGQGDDLNGQMAGGLRWIASLPARFRHTVAKLGGEYDFSHEVKEAMDTCLACKSCAGQCPVKVDVPAFRSRFLALYHTRYLRPIRDLLLAWLEPALPQLAKAPWLVNALLASRVVKSLLCRVGLVRVPMLSGVDLIAEARRAGFAIATPASIAAVEAQARRAVIVVQDAFTSHFETGLVLDTLRLLDRLGFHPLLAPFLPGGKPLHVHGFLGQFHRTAEKNATMLKRLESTGTPLIGIDPAMTLIYRSEYKETLGEANSPHVYLLQEWLAQALASAGSHISDDVEPYFLLPHCTERTNAAAAMDNWERVFTACGAQLNVLPVGCCGMSGTYGHEAQNRSTSETIYQMSWGPTVARHYAGGRLMATGYSCRCQASAIDAVALPHPVQVLLALVGSRAAVKSGR</sequence>
<reference evidence="15 16" key="1">
    <citation type="submission" date="2018-01" db="EMBL/GenBank/DDBJ databases">
        <title>Whole genome analyses suggest that Burkholderia sensu lato contains two further novel genera in the rhizoxinica-symbiotica group Mycetohabitans gen. nov., and Trinickia gen. nov.: implications for the evolution of diazotrophy and nodulation in the Burkholderiaceae.</title>
        <authorList>
            <person name="Estrada-de los Santos P."/>
            <person name="Palmer M."/>
            <person name="Chavez-Ramirez B."/>
            <person name="Beukes C."/>
            <person name="Steenkamp E.T."/>
            <person name="Hirsch A.M."/>
            <person name="Manyaka P."/>
            <person name="Maluk M."/>
            <person name="Lafos M."/>
            <person name="Crook M."/>
            <person name="Gross E."/>
            <person name="Simon M.F."/>
            <person name="Bueno dos Reis Junior F."/>
            <person name="Poole P.S."/>
            <person name="Venter S.N."/>
            <person name="James E.K."/>
        </authorList>
    </citation>
    <scope>NUCLEOTIDE SEQUENCE [LARGE SCALE GENOMIC DNA]</scope>
    <source>
        <strain evidence="15 16">WSM 3937</strain>
    </source>
</reference>
<evidence type="ECO:0000256" key="11">
    <source>
        <dbReference type="ARBA" id="ARBA00060924"/>
    </source>
</evidence>
<dbReference type="GO" id="GO:0071949">
    <property type="term" value="F:FAD binding"/>
    <property type="evidence" value="ECO:0007669"/>
    <property type="project" value="InterPro"/>
</dbReference>
<dbReference type="GO" id="GO:1903457">
    <property type="term" value="P:lactate catabolic process"/>
    <property type="evidence" value="ECO:0007669"/>
    <property type="project" value="TreeGrafter"/>
</dbReference>